<dbReference type="EMBL" id="LJIJ01001069">
    <property type="protein sequence ID" value="ODM93128.1"/>
    <property type="molecule type" value="Genomic_DNA"/>
</dbReference>
<dbReference type="GO" id="GO:0000289">
    <property type="term" value="P:nuclear-transcribed mRNA poly(A) tail shortening"/>
    <property type="evidence" value="ECO:0007669"/>
    <property type="project" value="InterPro"/>
</dbReference>
<feature type="compositionally biased region" description="Basic and acidic residues" evidence="7">
    <location>
        <begin position="533"/>
        <end position="544"/>
    </location>
</feature>
<keyword evidence="3" id="KW-0507">mRNA processing</keyword>
<dbReference type="OMA" id="YVFHSVD"/>
<dbReference type="Gene3D" id="1.10.510.10">
    <property type="entry name" value="Transferase(Phosphotransferase) domain 1"/>
    <property type="match status" value="1"/>
</dbReference>
<dbReference type="Proteomes" id="UP000094527">
    <property type="component" value="Unassembled WGS sequence"/>
</dbReference>
<keyword evidence="10" id="KW-1185">Reference proteome</keyword>
<dbReference type="PANTHER" id="PTHR12272:SF11">
    <property type="entry name" value="PAN2-PAN3 DEADENYLATION COMPLEX SUBUNIT PAN3"/>
    <property type="match status" value="1"/>
</dbReference>
<evidence type="ECO:0000313" key="9">
    <source>
        <dbReference type="EMBL" id="ODM93128.1"/>
    </source>
</evidence>
<dbReference type="GO" id="GO:0031251">
    <property type="term" value="C:PAN complex"/>
    <property type="evidence" value="ECO:0007669"/>
    <property type="project" value="InterPro"/>
</dbReference>
<gene>
    <name evidence="9" type="ORF">Ocin01_13551</name>
</gene>
<keyword evidence="2" id="KW-0963">Cytoplasm</keyword>
<dbReference type="Gene3D" id="1.10.287.3700">
    <property type="match status" value="1"/>
</dbReference>
<dbReference type="SUPFAM" id="SSF56112">
    <property type="entry name" value="Protein kinase-like (PK-like)"/>
    <property type="match status" value="1"/>
</dbReference>
<feature type="compositionally biased region" description="Gly residues" evidence="7">
    <location>
        <begin position="80"/>
        <end position="94"/>
    </location>
</feature>
<dbReference type="GO" id="GO:0008143">
    <property type="term" value="F:poly(A) binding"/>
    <property type="evidence" value="ECO:0007669"/>
    <property type="project" value="TreeGrafter"/>
</dbReference>
<keyword evidence="4" id="KW-0547">Nucleotide-binding</keyword>
<dbReference type="InterPro" id="IPR041332">
    <property type="entry name" value="Pan3_CK"/>
</dbReference>
<evidence type="ECO:0000256" key="5">
    <source>
        <dbReference type="ARBA" id="ARBA00022840"/>
    </source>
</evidence>
<sequence>MSSQWMDPENVGGTTYFYTTAQVEEAQNTVEEDPGGPLVFPSYSVYGGQPPPHMKDHFGATSHNHHQPQPHIHHPHGNSTGAGGGNGAGGGGGSERISNLGPPTNPIVHPTLPHHHQNSYFVPEEVKLELMHRSAVLLSQPNPSMYQEVPGQVDHYHELCPLEHHHHGHHPQKSSSFGYPSTVYKAVNSKNGFTYCLRRIHGFRLPSGKWLGLIEAWKQLNHCNLIQLREIFTTKAFADNSLIFVYDYFPMSDTLMARHFTRNSQLNGYVDPFSTGDPAVPRPYSHQRNSLLKHQANLLPENLLWAYIVQLAHAGDLPNPSLHPPQLLRRAGRDHLRSEREPRHAHALLPTRRLGGFGQAHSGAFMQLLVGRAEGKSSCGWWRSYSSDLRNLIIHLMNPRGASSRSINDIMPMIGARFYNQLDSANARAELLEHYLAKEIENGRLFRLLVKMNTIIERQELNQDPQWSETGDRYLLKLFRDYVFHQVSADGRPWLDMSHVIYTLNRLDAGTVEKVCLMSRDGQNGKNKTPPHVHVDRSSTTDVK</sequence>
<feature type="compositionally biased region" description="Basic residues" evidence="7">
    <location>
        <begin position="63"/>
        <end position="76"/>
    </location>
</feature>
<evidence type="ECO:0000256" key="6">
    <source>
        <dbReference type="ARBA" id="ARBA00023054"/>
    </source>
</evidence>
<name>A0A1D2MJE3_ORCCI</name>
<keyword evidence="5" id="KW-0067">ATP-binding</keyword>
<dbReference type="PANTHER" id="PTHR12272">
    <property type="entry name" value="DEADENYLATION COMPLEX SUBUNIT PAN3"/>
    <property type="match status" value="1"/>
</dbReference>
<comment type="subcellular location">
    <subcellularLocation>
        <location evidence="1">Cytoplasm</location>
    </subcellularLocation>
</comment>
<evidence type="ECO:0000256" key="3">
    <source>
        <dbReference type="ARBA" id="ARBA00022664"/>
    </source>
</evidence>
<dbReference type="Pfam" id="PF18101">
    <property type="entry name" value="Pan3_CK"/>
    <property type="match status" value="1"/>
</dbReference>
<protein>
    <submittedName>
        <fullName evidence="9">PAB-dependent poly(A)-specific ribonuclease subunit PAN3</fullName>
    </submittedName>
</protein>
<dbReference type="GO" id="GO:0005524">
    <property type="term" value="F:ATP binding"/>
    <property type="evidence" value="ECO:0007669"/>
    <property type="project" value="UniProtKB-KW"/>
</dbReference>
<evidence type="ECO:0000256" key="4">
    <source>
        <dbReference type="ARBA" id="ARBA00022741"/>
    </source>
</evidence>
<dbReference type="OrthoDB" id="204958at2759"/>
<accession>A0A1D2MJE3</accession>
<keyword evidence="6" id="KW-0175">Coiled coil</keyword>
<dbReference type="STRING" id="48709.A0A1D2MJE3"/>
<dbReference type="InterPro" id="IPR011009">
    <property type="entry name" value="Kinase-like_dom_sf"/>
</dbReference>
<dbReference type="GO" id="GO:0000932">
    <property type="term" value="C:P-body"/>
    <property type="evidence" value="ECO:0007669"/>
    <property type="project" value="TreeGrafter"/>
</dbReference>
<dbReference type="InterPro" id="IPR030844">
    <property type="entry name" value="PAN3"/>
</dbReference>
<proteinExistence type="predicted"/>
<evidence type="ECO:0000313" key="10">
    <source>
        <dbReference type="Proteomes" id="UP000094527"/>
    </source>
</evidence>
<organism evidence="9 10">
    <name type="scientific">Orchesella cincta</name>
    <name type="common">Springtail</name>
    <name type="synonym">Podura cincta</name>
    <dbReference type="NCBI Taxonomy" id="48709"/>
    <lineage>
        <taxon>Eukaryota</taxon>
        <taxon>Metazoa</taxon>
        <taxon>Ecdysozoa</taxon>
        <taxon>Arthropoda</taxon>
        <taxon>Hexapoda</taxon>
        <taxon>Collembola</taxon>
        <taxon>Entomobryomorpha</taxon>
        <taxon>Entomobryoidea</taxon>
        <taxon>Orchesellidae</taxon>
        <taxon>Orchesellinae</taxon>
        <taxon>Orchesella</taxon>
    </lineage>
</organism>
<dbReference type="Gene3D" id="1.20.5.5160">
    <property type="match status" value="1"/>
</dbReference>
<comment type="caution">
    <text evidence="9">The sequence shown here is derived from an EMBL/GenBank/DDBJ whole genome shotgun (WGS) entry which is preliminary data.</text>
</comment>
<feature type="region of interest" description="Disordered" evidence="7">
    <location>
        <begin position="48"/>
        <end position="102"/>
    </location>
</feature>
<feature type="region of interest" description="Disordered" evidence="7">
    <location>
        <begin position="520"/>
        <end position="544"/>
    </location>
</feature>
<feature type="domain" description="Pan3 C-terminal knob" evidence="8">
    <location>
        <begin position="407"/>
        <end position="524"/>
    </location>
</feature>
<evidence type="ECO:0000259" key="8">
    <source>
        <dbReference type="Pfam" id="PF18101"/>
    </source>
</evidence>
<evidence type="ECO:0000256" key="1">
    <source>
        <dbReference type="ARBA" id="ARBA00004496"/>
    </source>
</evidence>
<evidence type="ECO:0000256" key="2">
    <source>
        <dbReference type="ARBA" id="ARBA00022490"/>
    </source>
</evidence>
<dbReference type="AlphaFoldDB" id="A0A1D2MJE3"/>
<evidence type="ECO:0000256" key="7">
    <source>
        <dbReference type="SAM" id="MobiDB-lite"/>
    </source>
</evidence>
<reference evidence="9 10" key="1">
    <citation type="journal article" date="2016" name="Genome Biol. Evol.">
        <title>Gene Family Evolution Reflects Adaptation to Soil Environmental Stressors in the Genome of the Collembolan Orchesella cincta.</title>
        <authorList>
            <person name="Faddeeva-Vakhrusheva A."/>
            <person name="Derks M.F."/>
            <person name="Anvar S.Y."/>
            <person name="Agamennone V."/>
            <person name="Suring W."/>
            <person name="Smit S."/>
            <person name="van Straalen N.M."/>
            <person name="Roelofs D."/>
        </authorList>
    </citation>
    <scope>NUCLEOTIDE SEQUENCE [LARGE SCALE GENOMIC DNA]</scope>
    <source>
        <tissue evidence="9">Mixed pool</tissue>
    </source>
</reference>
<dbReference type="GO" id="GO:0006397">
    <property type="term" value="P:mRNA processing"/>
    <property type="evidence" value="ECO:0007669"/>
    <property type="project" value="UniProtKB-KW"/>
</dbReference>